<feature type="region of interest" description="Disordered" evidence="1">
    <location>
        <begin position="65"/>
        <end position="89"/>
    </location>
</feature>
<gene>
    <name evidence="2" type="ORF">AVEN_83067_1</name>
</gene>
<accession>A0A4Y2APP3</accession>
<protein>
    <submittedName>
        <fullName evidence="2">Uncharacterized protein</fullName>
    </submittedName>
</protein>
<sequence>MGVMPVNHDDQCRILSHQIHLYTNKVLATLPSETALNSSHRDSHPCPYSETAESVVHSRALATLPPETVDNSSHRDVRPSPDSANPGCGLDPRLDVTIAVLLNLVSKPSFYHKATAAVFYVKKWDPNEDM</sequence>
<dbReference type="AlphaFoldDB" id="A0A4Y2APP3"/>
<comment type="caution">
    <text evidence="2">The sequence shown here is derived from an EMBL/GenBank/DDBJ whole genome shotgun (WGS) entry which is preliminary data.</text>
</comment>
<reference evidence="2 3" key="1">
    <citation type="journal article" date="2019" name="Sci. Rep.">
        <title>Orb-weaving spider Araneus ventricosus genome elucidates the spidroin gene catalogue.</title>
        <authorList>
            <person name="Kono N."/>
            <person name="Nakamura H."/>
            <person name="Ohtoshi R."/>
            <person name="Moran D.A.P."/>
            <person name="Shinohara A."/>
            <person name="Yoshida Y."/>
            <person name="Fujiwara M."/>
            <person name="Mori M."/>
            <person name="Tomita M."/>
            <person name="Arakawa K."/>
        </authorList>
    </citation>
    <scope>NUCLEOTIDE SEQUENCE [LARGE SCALE GENOMIC DNA]</scope>
</reference>
<keyword evidence="3" id="KW-1185">Reference proteome</keyword>
<evidence type="ECO:0000313" key="3">
    <source>
        <dbReference type="Proteomes" id="UP000499080"/>
    </source>
</evidence>
<name>A0A4Y2APP3_ARAVE</name>
<dbReference type="EMBL" id="BGPR01000024">
    <property type="protein sequence ID" value="GBL80974.1"/>
    <property type="molecule type" value="Genomic_DNA"/>
</dbReference>
<evidence type="ECO:0000256" key="1">
    <source>
        <dbReference type="SAM" id="MobiDB-lite"/>
    </source>
</evidence>
<dbReference type="Proteomes" id="UP000499080">
    <property type="component" value="Unassembled WGS sequence"/>
</dbReference>
<organism evidence="2 3">
    <name type="scientific">Araneus ventricosus</name>
    <name type="common">Orbweaver spider</name>
    <name type="synonym">Epeira ventricosa</name>
    <dbReference type="NCBI Taxonomy" id="182803"/>
    <lineage>
        <taxon>Eukaryota</taxon>
        <taxon>Metazoa</taxon>
        <taxon>Ecdysozoa</taxon>
        <taxon>Arthropoda</taxon>
        <taxon>Chelicerata</taxon>
        <taxon>Arachnida</taxon>
        <taxon>Araneae</taxon>
        <taxon>Araneomorphae</taxon>
        <taxon>Entelegynae</taxon>
        <taxon>Araneoidea</taxon>
        <taxon>Araneidae</taxon>
        <taxon>Araneus</taxon>
    </lineage>
</organism>
<evidence type="ECO:0000313" key="2">
    <source>
        <dbReference type="EMBL" id="GBL80974.1"/>
    </source>
</evidence>
<proteinExistence type="predicted"/>